<evidence type="ECO:0000256" key="6">
    <source>
        <dbReference type="ARBA" id="ARBA00023002"/>
    </source>
</evidence>
<dbReference type="GO" id="GO:0046452">
    <property type="term" value="P:dihydrofolate metabolic process"/>
    <property type="evidence" value="ECO:0007669"/>
    <property type="project" value="TreeGrafter"/>
</dbReference>
<evidence type="ECO:0000259" key="10">
    <source>
        <dbReference type="PROSITE" id="PS51330"/>
    </source>
</evidence>
<reference evidence="11 12" key="1">
    <citation type="submission" date="2020-04" db="EMBL/GenBank/DDBJ databases">
        <title>Parallel evolution in the integration of a co-obligate aphid symbiosis.</title>
        <authorList>
            <person name="Monnin D."/>
            <person name="Jackson R."/>
            <person name="Kiers E.T."/>
            <person name="Bunker M."/>
            <person name="Ellers J."/>
            <person name="Henry L.M."/>
        </authorList>
    </citation>
    <scope>NUCLEOTIDE SEQUENCE [LARGE SCALE GENOMIC DNA]</scope>
    <source>
        <strain evidence="11">MCAR-56B</strain>
    </source>
</reference>
<dbReference type="PRINTS" id="PR00070">
    <property type="entry name" value="DHFR"/>
</dbReference>
<evidence type="ECO:0000256" key="2">
    <source>
        <dbReference type="ARBA" id="ARBA00009539"/>
    </source>
</evidence>
<comment type="similarity">
    <text evidence="2 8 9">Belongs to the dihydrofolate reductase family.</text>
</comment>
<dbReference type="GO" id="GO:0046655">
    <property type="term" value="P:folic acid metabolic process"/>
    <property type="evidence" value="ECO:0007669"/>
    <property type="project" value="TreeGrafter"/>
</dbReference>
<dbReference type="Gene3D" id="3.40.430.10">
    <property type="entry name" value="Dihydrofolate Reductase, subunit A"/>
    <property type="match status" value="1"/>
</dbReference>
<dbReference type="PIRSF" id="PIRSF000194">
    <property type="entry name" value="DHFR"/>
    <property type="match status" value="1"/>
</dbReference>
<feature type="domain" description="DHFR" evidence="10">
    <location>
        <begin position="2"/>
        <end position="160"/>
    </location>
</feature>
<dbReference type="GO" id="GO:0046654">
    <property type="term" value="P:tetrahydrofolate biosynthetic process"/>
    <property type="evidence" value="ECO:0007669"/>
    <property type="project" value="UniProtKB-UniPathway"/>
</dbReference>
<dbReference type="EMBL" id="CP048747">
    <property type="protein sequence ID" value="QIQ41746.1"/>
    <property type="molecule type" value="Genomic_DNA"/>
</dbReference>
<evidence type="ECO:0000256" key="9">
    <source>
        <dbReference type="RuleBase" id="RU004474"/>
    </source>
</evidence>
<dbReference type="GO" id="GO:0070401">
    <property type="term" value="F:NADP+ binding"/>
    <property type="evidence" value="ECO:0007669"/>
    <property type="project" value="UniProtKB-ARBA"/>
</dbReference>
<protein>
    <recommendedName>
        <fullName evidence="3 8">Dihydrofolate reductase</fullName>
        <ecNumber evidence="3 8">1.5.1.3</ecNumber>
    </recommendedName>
</protein>
<dbReference type="SUPFAM" id="SSF53597">
    <property type="entry name" value="Dihydrofolate reductase-like"/>
    <property type="match status" value="1"/>
</dbReference>
<proteinExistence type="inferred from homology"/>
<dbReference type="PANTHER" id="PTHR48069:SF3">
    <property type="entry name" value="DIHYDROFOLATE REDUCTASE"/>
    <property type="match status" value="1"/>
</dbReference>
<keyword evidence="5 8" id="KW-0521">NADP</keyword>
<dbReference type="UniPathway" id="UPA00077">
    <property type="reaction ID" value="UER00158"/>
</dbReference>
<dbReference type="InterPro" id="IPR012259">
    <property type="entry name" value="DHFR"/>
</dbReference>
<keyword evidence="4 8" id="KW-0554">One-carbon metabolism</keyword>
<dbReference type="PROSITE" id="PS51330">
    <property type="entry name" value="DHFR_2"/>
    <property type="match status" value="1"/>
</dbReference>
<dbReference type="PANTHER" id="PTHR48069">
    <property type="entry name" value="DIHYDROFOLATE REDUCTASE"/>
    <property type="match status" value="1"/>
</dbReference>
<dbReference type="Pfam" id="PF00186">
    <property type="entry name" value="DHFR_1"/>
    <property type="match status" value="1"/>
</dbReference>
<comment type="catalytic activity">
    <reaction evidence="8">
        <text>(6S)-5,6,7,8-tetrahydrofolate + NADP(+) = 7,8-dihydrofolate + NADPH + H(+)</text>
        <dbReference type="Rhea" id="RHEA:15009"/>
        <dbReference type="ChEBI" id="CHEBI:15378"/>
        <dbReference type="ChEBI" id="CHEBI:57451"/>
        <dbReference type="ChEBI" id="CHEBI:57453"/>
        <dbReference type="ChEBI" id="CHEBI:57783"/>
        <dbReference type="ChEBI" id="CHEBI:58349"/>
        <dbReference type="EC" id="1.5.1.3"/>
    </reaction>
</comment>
<dbReference type="GO" id="GO:0005829">
    <property type="term" value="C:cytosol"/>
    <property type="evidence" value="ECO:0007669"/>
    <property type="project" value="TreeGrafter"/>
</dbReference>
<keyword evidence="6 8" id="KW-0560">Oxidoreductase</keyword>
<evidence type="ECO:0000256" key="3">
    <source>
        <dbReference type="ARBA" id="ARBA00012856"/>
    </source>
</evidence>
<evidence type="ECO:0000256" key="1">
    <source>
        <dbReference type="ARBA" id="ARBA00004903"/>
    </source>
</evidence>
<name>A0A6G9JSR4_9GAMM</name>
<dbReference type="Proteomes" id="UP000503183">
    <property type="component" value="Chromosome"/>
</dbReference>
<comment type="pathway">
    <text evidence="1 8">Cofactor biosynthesis; tetrahydrofolate biosynthesis; 5,6,7,8-tetrahydrofolate from 7,8-dihydrofolate: step 1/1.</text>
</comment>
<sequence length="160" mass="18819">MNISLIAAISNNLVIGYNNKIPWYIPEDLKWFKEKTINKNIIMGRITWESIRNPLPMRKNIVISSNEIKTEGIIWANSISNAIISAQCNQEIMVIGGSKIYKKMLFYANKLYLTHIDINIIGDAYFPEYRLYPYWKVLFRKKITKNSKNPYNYSFEILSR</sequence>
<evidence type="ECO:0000256" key="4">
    <source>
        <dbReference type="ARBA" id="ARBA00022563"/>
    </source>
</evidence>
<dbReference type="GO" id="GO:0006730">
    <property type="term" value="P:one-carbon metabolic process"/>
    <property type="evidence" value="ECO:0007669"/>
    <property type="project" value="UniProtKB-KW"/>
</dbReference>
<evidence type="ECO:0000313" key="12">
    <source>
        <dbReference type="Proteomes" id="UP000503183"/>
    </source>
</evidence>
<dbReference type="InterPro" id="IPR024072">
    <property type="entry name" value="DHFR-like_dom_sf"/>
</dbReference>
<dbReference type="CDD" id="cd00209">
    <property type="entry name" value="DHFR"/>
    <property type="match status" value="1"/>
</dbReference>
<dbReference type="InterPro" id="IPR001796">
    <property type="entry name" value="DHFR_dom"/>
</dbReference>
<evidence type="ECO:0000256" key="5">
    <source>
        <dbReference type="ARBA" id="ARBA00022857"/>
    </source>
</evidence>
<dbReference type="EC" id="1.5.1.3" evidence="3 8"/>
<dbReference type="NCBIfam" id="NF008037">
    <property type="entry name" value="PRK10769.1"/>
    <property type="match status" value="1"/>
</dbReference>
<dbReference type="FunFam" id="3.40.430.10:FF:000001">
    <property type="entry name" value="Dihydrofolate reductase"/>
    <property type="match status" value="1"/>
</dbReference>
<evidence type="ECO:0000313" key="11">
    <source>
        <dbReference type="EMBL" id="QIQ41746.1"/>
    </source>
</evidence>
<evidence type="ECO:0000256" key="8">
    <source>
        <dbReference type="PIRNR" id="PIRNR000194"/>
    </source>
</evidence>
<dbReference type="PROSITE" id="PS00075">
    <property type="entry name" value="DHFR_1"/>
    <property type="match status" value="1"/>
</dbReference>
<dbReference type="GO" id="GO:0004146">
    <property type="term" value="F:dihydrofolate reductase activity"/>
    <property type="evidence" value="ECO:0007669"/>
    <property type="project" value="UniProtKB-EC"/>
</dbReference>
<comment type="function">
    <text evidence="7 8">Key enzyme in folate metabolism. Catalyzes an essential reaction for de novo glycine and purine synthesis, and for DNA precursor synthesis.</text>
</comment>
<evidence type="ECO:0000256" key="7">
    <source>
        <dbReference type="ARBA" id="ARBA00025067"/>
    </source>
</evidence>
<dbReference type="InterPro" id="IPR017925">
    <property type="entry name" value="DHFR_CS"/>
</dbReference>
<gene>
    <name evidence="11" type="primary">folA</name>
    <name evidence="11" type="ORF">G4A98_00705</name>
</gene>
<dbReference type="AlphaFoldDB" id="A0A6G9JSR4"/>
<organism evidence="11 12">
    <name type="scientific">Buchnera aphidicola</name>
    <name type="common">Microlophium carnosum</name>
    <dbReference type="NCBI Taxonomy" id="2708354"/>
    <lineage>
        <taxon>Bacteria</taxon>
        <taxon>Pseudomonadati</taxon>
        <taxon>Pseudomonadota</taxon>
        <taxon>Gammaproteobacteria</taxon>
        <taxon>Enterobacterales</taxon>
        <taxon>Erwiniaceae</taxon>
        <taxon>Buchnera</taxon>
    </lineage>
</organism>
<accession>A0A6G9JSR4</accession>